<evidence type="ECO:0000256" key="1">
    <source>
        <dbReference type="SAM" id="MobiDB-lite"/>
    </source>
</evidence>
<evidence type="ECO:0000256" key="2">
    <source>
        <dbReference type="SAM" id="Phobius"/>
    </source>
</evidence>
<evidence type="ECO:0000313" key="4">
    <source>
        <dbReference type="Proteomes" id="UP000770661"/>
    </source>
</evidence>
<reference evidence="3" key="1">
    <citation type="submission" date="2020-07" db="EMBL/GenBank/DDBJ databases">
        <title>The High-quality genome of the commercially important snow crab, Chionoecetes opilio.</title>
        <authorList>
            <person name="Jeong J.-H."/>
            <person name="Ryu S."/>
        </authorList>
    </citation>
    <scope>NUCLEOTIDE SEQUENCE</scope>
    <source>
        <strain evidence="3">MADBK_172401_WGS</strain>
        <tissue evidence="3">Digestive gland</tissue>
    </source>
</reference>
<organism evidence="3 4">
    <name type="scientific">Chionoecetes opilio</name>
    <name type="common">Atlantic snow crab</name>
    <name type="synonym">Cancer opilio</name>
    <dbReference type="NCBI Taxonomy" id="41210"/>
    <lineage>
        <taxon>Eukaryota</taxon>
        <taxon>Metazoa</taxon>
        <taxon>Ecdysozoa</taxon>
        <taxon>Arthropoda</taxon>
        <taxon>Crustacea</taxon>
        <taxon>Multicrustacea</taxon>
        <taxon>Malacostraca</taxon>
        <taxon>Eumalacostraca</taxon>
        <taxon>Eucarida</taxon>
        <taxon>Decapoda</taxon>
        <taxon>Pleocyemata</taxon>
        <taxon>Brachyura</taxon>
        <taxon>Eubrachyura</taxon>
        <taxon>Majoidea</taxon>
        <taxon>Majidae</taxon>
        <taxon>Chionoecetes</taxon>
    </lineage>
</organism>
<dbReference type="CDD" id="cd11304">
    <property type="entry name" value="Cadherin_repeat"/>
    <property type="match status" value="2"/>
</dbReference>
<dbReference type="EMBL" id="JACEEZ010001418">
    <property type="protein sequence ID" value="KAG0729241.1"/>
    <property type="molecule type" value="Genomic_DNA"/>
</dbReference>
<keyword evidence="4" id="KW-1185">Reference proteome</keyword>
<evidence type="ECO:0000313" key="3">
    <source>
        <dbReference type="EMBL" id="KAG0729241.1"/>
    </source>
</evidence>
<feature type="transmembrane region" description="Helical" evidence="2">
    <location>
        <begin position="388"/>
        <end position="412"/>
    </location>
</feature>
<feature type="region of interest" description="Disordered" evidence="1">
    <location>
        <begin position="229"/>
        <end position="250"/>
    </location>
</feature>
<name>A0A8J5D2E7_CHIOP</name>
<protein>
    <submittedName>
        <fullName evidence="3">Uncharacterized protein</fullName>
    </submittedName>
</protein>
<keyword evidence="2" id="KW-1133">Transmembrane helix</keyword>
<dbReference type="AlphaFoldDB" id="A0A8J5D2E7"/>
<gene>
    <name evidence="3" type="ORF">GWK47_030750</name>
</gene>
<accession>A0A8J5D2E7</accession>
<dbReference type="OrthoDB" id="10513838at2759"/>
<keyword evidence="2" id="KW-0812">Transmembrane</keyword>
<comment type="caution">
    <text evidence="3">The sequence shown here is derived from an EMBL/GenBank/DDBJ whole genome shotgun (WGS) entry which is preliminary data.</text>
</comment>
<dbReference type="Proteomes" id="UP000770661">
    <property type="component" value="Unassembled WGS sequence"/>
</dbReference>
<feature type="compositionally biased region" description="Pro residues" evidence="1">
    <location>
        <begin position="238"/>
        <end position="250"/>
    </location>
</feature>
<keyword evidence="2" id="KW-0472">Membrane</keyword>
<sequence>MEVGVEAVPLSGQTHGRRAGESFPHLTSPLNDQVNQTFTCTLRVTDKGSPPLSSLATLILYVVEDVPTTTTTTITTTPLALTQPFYLAEVWPGMHGFSLCLQLLLNTVYAVPPPAALTPSRPYLLGEPHSHTHVVGSPLTTFPAPVKVKGCNLMMSQVTYTLRNAWPGVTGEEVFVIDSVTGQVSLARGLDGSWVSGGNTLVVPLLIQAQDSIGRTTTAILQVTTRLQNTTNTHPQPSTLPAPPCRPASPTPCPCLASRSRRRGRLSFTRLSYAAEMFTTDVLVGRVEARLGGRRGSVRYSWASSTNVTTFVMNSISGVITVEPLGAAPGRHLLTARATAGRLTTTAQVSVRVLEDKKEGSGGDWARWDRTLGALRTCEPSDLVGLQVAVGVLAALLAAAVIAAAVSAMLLYRRRKASEARAQTEVKPISTLGSAYPNLSFSRETPE</sequence>
<feature type="region of interest" description="Disordered" evidence="1">
    <location>
        <begin position="1"/>
        <end position="26"/>
    </location>
</feature>
<proteinExistence type="predicted"/>